<dbReference type="GeneID" id="79314387"/>
<dbReference type="AlphaFoldDB" id="A0ABD6A4Y4"/>
<reference evidence="4 5" key="1">
    <citation type="journal article" date="2019" name="Int. J. Syst. Evol. Microbiol.">
        <title>The Global Catalogue of Microorganisms (GCM) 10K type strain sequencing project: providing services to taxonomists for standard genome sequencing and annotation.</title>
        <authorList>
            <consortium name="The Broad Institute Genomics Platform"/>
            <consortium name="The Broad Institute Genome Sequencing Center for Infectious Disease"/>
            <person name="Wu L."/>
            <person name="Ma J."/>
        </authorList>
    </citation>
    <scope>NUCLEOTIDE SEQUENCE [LARGE SCALE GENOMIC DNA]</scope>
    <source>
        <strain evidence="4 5">PSR21</strain>
    </source>
</reference>
<keyword evidence="1" id="KW-0304">Gas vesicle</keyword>
<comment type="subcellular location">
    <subcellularLocation>
        <location evidence="2">Gas vesicle</location>
    </subcellularLocation>
</comment>
<dbReference type="InterPro" id="IPR007805">
    <property type="entry name" value="GvpK"/>
</dbReference>
<dbReference type="PANTHER" id="PTHR40137">
    <property type="entry name" value="PROTEIN GVPK 1"/>
    <property type="match status" value="1"/>
</dbReference>
<keyword evidence="5" id="KW-1185">Reference proteome</keyword>
<dbReference type="EMBL" id="JBHTBF010000001">
    <property type="protein sequence ID" value="MFC7315422.1"/>
    <property type="molecule type" value="Genomic_DNA"/>
</dbReference>
<evidence type="ECO:0000313" key="5">
    <source>
        <dbReference type="Proteomes" id="UP001596547"/>
    </source>
</evidence>
<dbReference type="PANTHER" id="PTHR40137:SF2">
    <property type="entry name" value="PROTEIN GVPK 1"/>
    <property type="match status" value="1"/>
</dbReference>
<dbReference type="Pfam" id="PF05121">
    <property type="entry name" value="GvpK"/>
    <property type="match status" value="1"/>
</dbReference>
<evidence type="ECO:0000313" key="4">
    <source>
        <dbReference type="EMBL" id="MFC7315422.1"/>
    </source>
</evidence>
<gene>
    <name evidence="4" type="ORF">ACFQPE_01250</name>
</gene>
<evidence type="ECO:0000256" key="3">
    <source>
        <dbReference type="ARBA" id="ARBA00035659"/>
    </source>
</evidence>
<dbReference type="Proteomes" id="UP001596547">
    <property type="component" value="Unassembled WGS sequence"/>
</dbReference>
<name>A0ABD6A4Y4_9EURY</name>
<evidence type="ECO:0000256" key="2">
    <source>
        <dbReference type="ARBA" id="ARBA00035108"/>
    </source>
</evidence>
<proteinExistence type="inferred from homology"/>
<organism evidence="4 5">
    <name type="scientific">Halomarina halobia</name>
    <dbReference type="NCBI Taxonomy" id="3033386"/>
    <lineage>
        <taxon>Archaea</taxon>
        <taxon>Methanobacteriati</taxon>
        <taxon>Methanobacteriota</taxon>
        <taxon>Stenosarchaea group</taxon>
        <taxon>Halobacteria</taxon>
        <taxon>Halobacteriales</taxon>
        <taxon>Natronomonadaceae</taxon>
        <taxon>Halomarina</taxon>
    </lineage>
</organism>
<protein>
    <submittedName>
        <fullName evidence="4">Gas vesicle protein K</fullName>
    </submittedName>
</protein>
<accession>A0ABD6A4Y4</accession>
<dbReference type="GO" id="GO:0031411">
    <property type="term" value="C:gas vesicle"/>
    <property type="evidence" value="ECO:0007669"/>
    <property type="project" value="UniProtKB-SubCell"/>
</dbReference>
<comment type="caution">
    <text evidence="4">The sequence shown here is derived from an EMBL/GenBank/DDBJ whole genome shotgun (WGS) entry which is preliminary data.</text>
</comment>
<comment type="similarity">
    <text evidence="3">Belongs to the gas vesicle GvpK family.</text>
</comment>
<sequence>MTTIDVDGERASDGLLSLVIAVVEVLVEALEREAVRRMESGTLTDEEIERVGAQLAALEEELEELKASQGLEEPVDDLRADLDGLVGQFLDRVEETPTGWEVRDDA</sequence>
<dbReference type="RefSeq" id="WP_276304822.1">
    <property type="nucleotide sequence ID" value="NZ_CP119992.1"/>
</dbReference>
<evidence type="ECO:0000256" key="1">
    <source>
        <dbReference type="ARBA" id="ARBA00022987"/>
    </source>
</evidence>